<dbReference type="InterPro" id="IPR036700">
    <property type="entry name" value="BOBF_sf"/>
</dbReference>
<keyword evidence="1 2" id="KW-0732">Signal</keyword>
<dbReference type="PATRIC" id="fig|579748.3.peg.1200"/>
<dbReference type="RefSeq" id="WP_045954776.1">
    <property type="nucleotide sequence ID" value="NZ_JXXV01000012.1"/>
</dbReference>
<dbReference type="STRING" id="579748.TW81_05865"/>
<feature type="chain" id="PRO_5002473359" evidence="2">
    <location>
        <begin position="22"/>
        <end position="124"/>
    </location>
</feature>
<evidence type="ECO:0000256" key="1">
    <source>
        <dbReference type="ARBA" id="ARBA00022729"/>
    </source>
</evidence>
<dbReference type="PANTHER" id="PTHR36571:SF1">
    <property type="entry name" value="PROTEIN YGIW"/>
    <property type="match status" value="1"/>
</dbReference>
<dbReference type="Gene3D" id="2.40.50.200">
    <property type="entry name" value="Bacterial OB-fold"/>
    <property type="match status" value="1"/>
</dbReference>
<dbReference type="EMBL" id="JXXV01000012">
    <property type="protein sequence ID" value="KJY83853.1"/>
    <property type="molecule type" value="Genomic_DNA"/>
</dbReference>
<dbReference type="Proteomes" id="UP000033673">
    <property type="component" value="Unassembled WGS sequence"/>
</dbReference>
<organism evidence="3 4">
    <name type="scientific">Vibrio galatheae</name>
    <dbReference type="NCBI Taxonomy" id="579748"/>
    <lineage>
        <taxon>Bacteria</taxon>
        <taxon>Pseudomonadati</taxon>
        <taxon>Pseudomonadota</taxon>
        <taxon>Gammaproteobacteria</taxon>
        <taxon>Vibrionales</taxon>
        <taxon>Vibrionaceae</taxon>
        <taxon>Vibrio</taxon>
    </lineage>
</organism>
<comment type="caution">
    <text evidence="3">The sequence shown here is derived from an EMBL/GenBank/DDBJ whole genome shotgun (WGS) entry which is preliminary data.</text>
</comment>
<dbReference type="OrthoDB" id="5901218at2"/>
<sequence>MKNIVLATAAAIIFAPTLALANENPHNKSNSVQYIGPVEVSTLDTLLTDSGMFTEKDVVVEGHLLRQIKSDTYIFSDGKGEIQVELDDDIRLAQPIDEKTKVRLYGEYEGGKTPEIEVDQLLIL</sequence>
<evidence type="ECO:0000313" key="4">
    <source>
        <dbReference type="Proteomes" id="UP000033673"/>
    </source>
</evidence>
<dbReference type="AlphaFoldDB" id="A0A0F4NLW6"/>
<accession>A0A0F4NLW6</accession>
<name>A0A0F4NLW6_9VIBR</name>
<keyword evidence="4" id="KW-1185">Reference proteome</keyword>
<evidence type="ECO:0000313" key="3">
    <source>
        <dbReference type="EMBL" id="KJY83853.1"/>
    </source>
</evidence>
<dbReference type="SUPFAM" id="SSF101756">
    <property type="entry name" value="Hypothetical protein YgiW"/>
    <property type="match status" value="1"/>
</dbReference>
<gene>
    <name evidence="3" type="ORF">TW81_05865</name>
</gene>
<evidence type="ECO:0000256" key="2">
    <source>
        <dbReference type="SAM" id="SignalP"/>
    </source>
</evidence>
<proteinExistence type="predicted"/>
<dbReference type="InterPro" id="IPR005220">
    <property type="entry name" value="CarO-like"/>
</dbReference>
<dbReference type="PANTHER" id="PTHR36571">
    <property type="entry name" value="PROTEIN YGIW"/>
    <property type="match status" value="1"/>
</dbReference>
<dbReference type="NCBIfam" id="NF033674">
    <property type="entry name" value="stress_OB_fold"/>
    <property type="match status" value="1"/>
</dbReference>
<protein>
    <submittedName>
        <fullName evidence="3">Uncharacterized protein</fullName>
    </submittedName>
</protein>
<dbReference type="Pfam" id="PF04076">
    <property type="entry name" value="BOF"/>
    <property type="match status" value="1"/>
</dbReference>
<feature type="signal peptide" evidence="2">
    <location>
        <begin position="1"/>
        <end position="21"/>
    </location>
</feature>
<reference evidence="3 4" key="1">
    <citation type="journal article" date="2015" name="BMC Genomics">
        <title>Genome mining reveals unlocked bioactive potential of marine Gram-negative bacteria.</title>
        <authorList>
            <person name="Machado H."/>
            <person name="Sonnenschein E.C."/>
            <person name="Melchiorsen J."/>
            <person name="Gram L."/>
        </authorList>
    </citation>
    <scope>NUCLEOTIDE SEQUENCE [LARGE SCALE GENOMIC DNA]</scope>
    <source>
        <strain evidence="3 4">S2757</strain>
    </source>
</reference>